<gene>
    <name evidence="1" type="ORF">ACFS6J_06190</name>
</gene>
<sequence>MADFIYRGFKAYRLYKLLEDGTFDKTKPLSYGKLLADTVKITPASPTTNDIFEEGDPVNPVISDDTPGVTNIAMTLMQQDPKVRRDLLGETLTMVDNRVVAADFGDVKQIFMAIELENRNGLIKRFNRIKVNAMDEGNYLETAFMQLPVNFKVMKPLNAALPVKETIYPVGVIMPDDEEVAG</sequence>
<organism evidence="1 2">
    <name type="scientific">Olivibacter jilunii</name>
    <dbReference type="NCBI Taxonomy" id="985016"/>
    <lineage>
        <taxon>Bacteria</taxon>
        <taxon>Pseudomonadati</taxon>
        <taxon>Bacteroidota</taxon>
        <taxon>Sphingobacteriia</taxon>
        <taxon>Sphingobacteriales</taxon>
        <taxon>Sphingobacteriaceae</taxon>
        <taxon>Olivibacter</taxon>
    </lineage>
</organism>
<accession>A0ABW6AZF6</accession>
<keyword evidence="2" id="KW-1185">Reference proteome</keyword>
<evidence type="ECO:0000313" key="2">
    <source>
        <dbReference type="Proteomes" id="UP001597560"/>
    </source>
</evidence>
<evidence type="ECO:0000313" key="1">
    <source>
        <dbReference type="EMBL" id="MFD2961364.1"/>
    </source>
</evidence>
<name>A0ABW6AZF6_9SPHI</name>
<protein>
    <submittedName>
        <fullName evidence="1">Uncharacterized protein</fullName>
    </submittedName>
</protein>
<proteinExistence type="predicted"/>
<dbReference type="RefSeq" id="WP_377609514.1">
    <property type="nucleotide sequence ID" value="NZ_JBHUPA010000002.1"/>
</dbReference>
<dbReference type="Proteomes" id="UP001597560">
    <property type="component" value="Unassembled WGS sequence"/>
</dbReference>
<reference evidence="2" key="1">
    <citation type="journal article" date="2019" name="Int. J. Syst. Evol. Microbiol.">
        <title>The Global Catalogue of Microorganisms (GCM) 10K type strain sequencing project: providing services to taxonomists for standard genome sequencing and annotation.</title>
        <authorList>
            <consortium name="The Broad Institute Genomics Platform"/>
            <consortium name="The Broad Institute Genome Sequencing Center for Infectious Disease"/>
            <person name="Wu L."/>
            <person name="Ma J."/>
        </authorList>
    </citation>
    <scope>NUCLEOTIDE SEQUENCE [LARGE SCALE GENOMIC DNA]</scope>
    <source>
        <strain evidence="2">KCTC 23098</strain>
    </source>
</reference>
<comment type="caution">
    <text evidence="1">The sequence shown here is derived from an EMBL/GenBank/DDBJ whole genome shotgun (WGS) entry which is preliminary data.</text>
</comment>
<dbReference type="EMBL" id="JBHUPA010000002">
    <property type="protein sequence ID" value="MFD2961364.1"/>
    <property type="molecule type" value="Genomic_DNA"/>
</dbReference>